<dbReference type="GO" id="GO:0000976">
    <property type="term" value="F:transcription cis-regulatory region binding"/>
    <property type="evidence" value="ECO:0007669"/>
    <property type="project" value="TreeGrafter"/>
</dbReference>
<dbReference type="CDD" id="cd06278">
    <property type="entry name" value="PBP1_LacI-like"/>
    <property type="match status" value="1"/>
</dbReference>
<dbReference type="PANTHER" id="PTHR30146:SF109">
    <property type="entry name" value="HTH-TYPE TRANSCRIPTIONAL REGULATOR GALS"/>
    <property type="match status" value="1"/>
</dbReference>
<proteinExistence type="predicted"/>
<evidence type="ECO:0000313" key="7">
    <source>
        <dbReference type="Proteomes" id="UP000756710"/>
    </source>
</evidence>
<dbReference type="InterPro" id="IPR028082">
    <property type="entry name" value="Peripla_BP_I"/>
</dbReference>
<reference evidence="6 7" key="2">
    <citation type="submission" date="2021-03" db="EMBL/GenBank/DDBJ databases">
        <title>Genomic Encyclopedia of Type Strains, Phase IV (KMG-IV): sequencing the most valuable type-strain genomes for metagenomic binning, comparative biology and taxonomic classification.</title>
        <authorList>
            <person name="Goeker M."/>
        </authorList>
    </citation>
    <scope>NUCLEOTIDE SEQUENCE [LARGE SCALE GENOMIC DNA]</scope>
    <source>
        <strain evidence="6 7">DSM 41954</strain>
    </source>
</reference>
<dbReference type="SUPFAM" id="SSF47413">
    <property type="entry name" value="lambda repressor-like DNA-binding domains"/>
    <property type="match status" value="1"/>
</dbReference>
<dbReference type="SMART" id="SM00354">
    <property type="entry name" value="HTH_LACI"/>
    <property type="match status" value="1"/>
</dbReference>
<evidence type="ECO:0000256" key="2">
    <source>
        <dbReference type="ARBA" id="ARBA00023125"/>
    </source>
</evidence>
<dbReference type="Pfam" id="PF13377">
    <property type="entry name" value="Peripla_BP_3"/>
    <property type="match status" value="1"/>
</dbReference>
<dbReference type="RefSeq" id="WP_044578876.1">
    <property type="nucleotide sequence ID" value="NZ_BAABDR010000055.1"/>
</dbReference>
<evidence type="ECO:0000256" key="3">
    <source>
        <dbReference type="ARBA" id="ARBA00023163"/>
    </source>
</evidence>
<dbReference type="EMBL" id="LK022848">
    <property type="protein sequence ID" value="CDR14547.1"/>
    <property type="molecule type" value="Genomic_DNA"/>
</dbReference>
<name>A0A061A920_9ACTN</name>
<protein>
    <submittedName>
        <fullName evidence="5">LacI family transcriptional regulator</fullName>
    </submittedName>
</protein>
<dbReference type="SUPFAM" id="SSF53822">
    <property type="entry name" value="Periplasmic binding protein-like I"/>
    <property type="match status" value="1"/>
</dbReference>
<evidence type="ECO:0000313" key="6">
    <source>
        <dbReference type="EMBL" id="MBP2059903.1"/>
    </source>
</evidence>
<dbReference type="Gene3D" id="1.10.260.40">
    <property type="entry name" value="lambda repressor-like DNA-binding domains"/>
    <property type="match status" value="1"/>
</dbReference>
<sequence length="333" mass="36155">MVTSQDVARLAGVSQATVSRVLQGSARVSPETRERVLSAMKQAGYHPNAAARAMRTRRAGTIGVVVADITNPFYPQLLEAVSDELGRAGQRMTLWNATGPSEAGALEAIREGAVDGLLFTTVTEMSKPLEEALQRNEPVVLLHRGLDHIGCDQVTADNVAGGRLAARYLVRAGHERIGFLRGPQSASTALHRERGFRETLDELGHSLAPELVRPGDFSHDTARAAMRELLDRPQPPSAVFCANDLTALGAVDGAISLGVRVPEDVWVVGYDDIAMAAWEAYGLTTVRQPITDMARMAVRMLIERIEDRTLPARRREFPAELVIRRSTAHTPAS</sequence>
<reference evidence="5" key="1">
    <citation type="submission" date="2014-05" db="EMBL/GenBank/DDBJ databases">
        <authorList>
            <person name="Horn Fabian"/>
        </authorList>
    </citation>
    <scope>NUCLEOTIDE SEQUENCE</scope>
</reference>
<keyword evidence="7" id="KW-1185">Reference proteome</keyword>
<dbReference type="InterPro" id="IPR010982">
    <property type="entry name" value="Lambda_DNA-bd_dom_sf"/>
</dbReference>
<dbReference type="Pfam" id="PF00356">
    <property type="entry name" value="LacI"/>
    <property type="match status" value="1"/>
</dbReference>
<evidence type="ECO:0000256" key="1">
    <source>
        <dbReference type="ARBA" id="ARBA00023015"/>
    </source>
</evidence>
<dbReference type="CDD" id="cd01392">
    <property type="entry name" value="HTH_LacI"/>
    <property type="match status" value="1"/>
</dbReference>
<dbReference type="InterPro" id="IPR000843">
    <property type="entry name" value="HTH_LacI"/>
</dbReference>
<gene>
    <name evidence="6" type="ORF">J2Z30_000901</name>
    <name evidence="5" type="ORF">SIRAN8390</name>
</gene>
<dbReference type="Proteomes" id="UP000756710">
    <property type="component" value="Unassembled WGS sequence"/>
</dbReference>
<feature type="domain" description="HTH lacI-type" evidence="4">
    <location>
        <begin position="2"/>
        <end position="56"/>
    </location>
</feature>
<organism evidence="5">
    <name type="scientific">Streptomyces iranensis</name>
    <dbReference type="NCBI Taxonomy" id="576784"/>
    <lineage>
        <taxon>Bacteria</taxon>
        <taxon>Bacillati</taxon>
        <taxon>Actinomycetota</taxon>
        <taxon>Actinomycetes</taxon>
        <taxon>Kitasatosporales</taxon>
        <taxon>Streptomycetaceae</taxon>
        <taxon>Streptomyces</taxon>
        <taxon>Streptomyces violaceusniger group</taxon>
    </lineage>
</organism>
<keyword evidence="1" id="KW-0805">Transcription regulation</keyword>
<dbReference type="HOGENOM" id="CLU_037628_6_1_11"/>
<dbReference type="Gene3D" id="3.40.50.2300">
    <property type="match status" value="2"/>
</dbReference>
<dbReference type="EMBL" id="JAGGLR010000002">
    <property type="protein sequence ID" value="MBP2059903.1"/>
    <property type="molecule type" value="Genomic_DNA"/>
</dbReference>
<keyword evidence="3" id="KW-0804">Transcription</keyword>
<dbReference type="GO" id="GO:0003700">
    <property type="term" value="F:DNA-binding transcription factor activity"/>
    <property type="evidence" value="ECO:0007669"/>
    <property type="project" value="TreeGrafter"/>
</dbReference>
<accession>A0A061A920</accession>
<dbReference type="InterPro" id="IPR046335">
    <property type="entry name" value="LacI/GalR-like_sensor"/>
</dbReference>
<keyword evidence="2" id="KW-0238">DNA-binding</keyword>
<dbReference type="PROSITE" id="PS50932">
    <property type="entry name" value="HTH_LACI_2"/>
    <property type="match status" value="1"/>
</dbReference>
<dbReference type="PANTHER" id="PTHR30146">
    <property type="entry name" value="LACI-RELATED TRANSCRIPTIONAL REPRESSOR"/>
    <property type="match status" value="1"/>
</dbReference>
<dbReference type="AlphaFoldDB" id="A0A061A920"/>
<evidence type="ECO:0000259" key="4">
    <source>
        <dbReference type="PROSITE" id="PS50932"/>
    </source>
</evidence>
<evidence type="ECO:0000313" key="5">
    <source>
        <dbReference type="EMBL" id="CDR14547.1"/>
    </source>
</evidence>